<dbReference type="SUPFAM" id="SSF53756">
    <property type="entry name" value="UDP-Glycosyltransferase/glycogen phosphorylase"/>
    <property type="match status" value="1"/>
</dbReference>
<dbReference type="PANTHER" id="PTHR21015">
    <property type="entry name" value="UDP-N-ACETYLGLUCOSAMINE--N-ACETYLMURAMYL-(PENTAPEPTIDE) PYROPHOSPHORYL-UNDECAPRENOL N-ACETYLGLUCOSAMINE TRANSFERASE 1"/>
    <property type="match status" value="1"/>
</dbReference>
<dbReference type="Gene3D" id="3.40.50.2000">
    <property type="entry name" value="Glycogen Phosphorylase B"/>
    <property type="match status" value="1"/>
</dbReference>
<dbReference type="RefSeq" id="WP_223930095.1">
    <property type="nucleotide sequence ID" value="NZ_BPTU01000004.1"/>
</dbReference>
<dbReference type="Pfam" id="PF13528">
    <property type="entry name" value="Glyco_trans_1_3"/>
    <property type="match status" value="1"/>
</dbReference>
<dbReference type="PANTHER" id="PTHR21015:SF22">
    <property type="entry name" value="GLYCOSYLTRANSFERASE"/>
    <property type="match status" value="1"/>
</dbReference>
<sequence length="377" mass="42405">MKVLFVIQGEGRGHLTQALTLEKILRDNGHEVVGMLVGKSRSRTLPAFFTARGKAPVTTFSSPNFVPSKDGCHIGHVKSTLYNIVRLPKYARSMMTIMNAIFYSSADIVVNFYEIMCSLTYAFFRPTVPEVCIGHQYMFLHPDFTFPKAHPHSRWWLRFFTRLTALGASRVLALSMSPCTDAADQKLTVVPPLMRDEVKEATCQRGDYITGYILNAGFAESVRQWHERHPEVRMQFFWDKAGADRATKIDDTLSFHLIDDKAFICSLAGCMAYATTGGFESVCEAMYMGKPALMVPAHIEQECNAFDAEQHGAGTASEEFDLDRLLDFAKDYHTNEAFRQWEDSASMRIIAILENVSCDGQVNAELTVWRNGLSGMM</sequence>
<dbReference type="GO" id="GO:0016757">
    <property type="term" value="F:glycosyltransferase activity"/>
    <property type="evidence" value="ECO:0007669"/>
    <property type="project" value="TreeGrafter"/>
</dbReference>
<dbReference type="AlphaFoldDB" id="A0A9R1C8E6"/>
<keyword evidence="2" id="KW-1185">Reference proteome</keyword>
<organism evidence="1 2">
    <name type="scientific">Prevotella lacticifex</name>
    <dbReference type="NCBI Taxonomy" id="2854755"/>
    <lineage>
        <taxon>Bacteria</taxon>
        <taxon>Pseudomonadati</taxon>
        <taxon>Bacteroidota</taxon>
        <taxon>Bacteroidia</taxon>
        <taxon>Bacteroidales</taxon>
        <taxon>Prevotellaceae</taxon>
        <taxon>Prevotella</taxon>
    </lineage>
</organism>
<accession>A0A9R1C8E6</accession>
<keyword evidence="1" id="KW-0808">Transferase</keyword>
<reference evidence="1" key="1">
    <citation type="journal article" date="2022" name="Int. J. Syst. Evol. Microbiol.">
        <title>Prevotella lacticifex sp. nov., isolated from the rumen of cows.</title>
        <authorList>
            <person name="Shinkai T."/>
            <person name="Ikeyama N."/>
            <person name="Kumagai M."/>
            <person name="Ohmori H."/>
            <person name="Sakamoto M."/>
            <person name="Ohkuma M."/>
            <person name="Mitsumori M."/>
        </authorList>
    </citation>
    <scope>NUCLEOTIDE SEQUENCE</scope>
    <source>
        <strain evidence="1">R5076</strain>
    </source>
</reference>
<name>A0A9R1C8E6_9BACT</name>
<proteinExistence type="predicted"/>
<dbReference type="EMBL" id="BPUB01000001">
    <property type="protein sequence ID" value="GJG57902.1"/>
    <property type="molecule type" value="Genomic_DNA"/>
</dbReference>
<evidence type="ECO:0000313" key="2">
    <source>
        <dbReference type="Proteomes" id="UP000825483"/>
    </source>
</evidence>
<gene>
    <name evidence="1" type="ORF">PRLR5076_07530</name>
</gene>
<comment type="caution">
    <text evidence="1">The sequence shown here is derived from an EMBL/GenBank/DDBJ whole genome shotgun (WGS) entry which is preliminary data.</text>
</comment>
<dbReference type="GeneID" id="72468807"/>
<evidence type="ECO:0000313" key="1">
    <source>
        <dbReference type="EMBL" id="GJG57902.1"/>
    </source>
</evidence>
<protein>
    <submittedName>
        <fullName evidence="1">Glycosyl transferase</fullName>
    </submittedName>
</protein>
<dbReference type="Proteomes" id="UP000825483">
    <property type="component" value="Unassembled WGS sequence"/>
</dbReference>